<organism evidence="5 6">
    <name type="scientific">Solirubrobacter phytolaccae</name>
    <dbReference type="NCBI Taxonomy" id="1404360"/>
    <lineage>
        <taxon>Bacteria</taxon>
        <taxon>Bacillati</taxon>
        <taxon>Actinomycetota</taxon>
        <taxon>Thermoleophilia</taxon>
        <taxon>Solirubrobacterales</taxon>
        <taxon>Solirubrobacteraceae</taxon>
        <taxon>Solirubrobacter</taxon>
    </lineage>
</organism>
<dbReference type="GO" id="GO:0003677">
    <property type="term" value="F:DNA binding"/>
    <property type="evidence" value="ECO:0007669"/>
    <property type="project" value="UniProtKB-KW"/>
</dbReference>
<evidence type="ECO:0000313" key="6">
    <source>
        <dbReference type="Proteomes" id="UP001147653"/>
    </source>
</evidence>
<protein>
    <submittedName>
        <fullName evidence="5">GAF domain-containing protein</fullName>
    </submittedName>
</protein>
<comment type="caution">
    <text evidence="5">The sequence shown here is derived from an EMBL/GenBank/DDBJ whole genome shotgun (WGS) entry which is preliminary data.</text>
</comment>
<dbReference type="Gene3D" id="1.10.10.10">
    <property type="entry name" value="Winged helix-like DNA-binding domain superfamily/Winged helix DNA-binding domain"/>
    <property type="match status" value="1"/>
</dbReference>
<evidence type="ECO:0000256" key="2">
    <source>
        <dbReference type="ARBA" id="ARBA00023125"/>
    </source>
</evidence>
<evidence type="ECO:0000259" key="4">
    <source>
        <dbReference type="SMART" id="SM00862"/>
    </source>
</evidence>
<dbReference type="InterPro" id="IPR029016">
    <property type="entry name" value="GAF-like_dom_sf"/>
</dbReference>
<sequence length="501" mass="54204">MSQNSWLAVDAGTTPLVRAQELRFAWERFIADDDGDPTLVREAITDSWKRSSAAGVDPMGSRLAPVVADEDETHDRYEEHLLHTAAPLIHDCLSAIADEAGYLIVISDADGTLMSVEGSANMRMRAAGDMNFAEGTDWSEGGAGTNAIGTALALDHAVQVFGPEHFSDPVQRWTCSACPIHDPDTGEVIGVIDLTGELSTVHPHSLAVATATARAVEASLQLALQERDARLHARYGARVSPDRSALVTRSGRAIGPVPRGWNVQGRLVIPPGGGELTLPSGALAVAEPVSPTHEAFVVHALESKRVTSIARPLVKLHFLGRDRAELEVEERTTTLRPRLAEILALLCSSPDGMSAERLCADLHGDGGSVSSVRVEVSRLRKLLGPWIDTDRYRLTCDVESDVRRVEALLAAGQTRAAAEAYAGPLLPSSEAPGIVRERERLDRWLHQAVMTAEDVEALWAYVQTTPDDLGAWKRLLTQLEFRDPRRPQAAARVGELRAALM</sequence>
<gene>
    <name evidence="5" type="ORF">OJ997_03830</name>
</gene>
<dbReference type="SMART" id="SM00862">
    <property type="entry name" value="Trans_reg_C"/>
    <property type="match status" value="1"/>
</dbReference>
<dbReference type="InterPro" id="IPR003018">
    <property type="entry name" value="GAF"/>
</dbReference>
<accession>A0A9X3N4D6</accession>
<dbReference type="Proteomes" id="UP001147653">
    <property type="component" value="Unassembled WGS sequence"/>
</dbReference>
<evidence type="ECO:0000256" key="1">
    <source>
        <dbReference type="ARBA" id="ARBA00023015"/>
    </source>
</evidence>
<keyword evidence="1" id="KW-0805">Transcription regulation</keyword>
<dbReference type="GO" id="GO:0006355">
    <property type="term" value="P:regulation of DNA-templated transcription"/>
    <property type="evidence" value="ECO:0007669"/>
    <property type="project" value="InterPro"/>
</dbReference>
<dbReference type="GO" id="GO:0000160">
    <property type="term" value="P:phosphorelay signal transduction system"/>
    <property type="evidence" value="ECO:0007669"/>
    <property type="project" value="InterPro"/>
</dbReference>
<reference evidence="5" key="1">
    <citation type="submission" date="2022-10" db="EMBL/GenBank/DDBJ databases">
        <title>The WGS of Solirubrobacter phytolaccae KCTC 29190.</title>
        <authorList>
            <person name="Jiang Z."/>
        </authorList>
    </citation>
    <scope>NUCLEOTIDE SEQUENCE</scope>
    <source>
        <strain evidence="5">KCTC 29190</strain>
    </source>
</reference>
<evidence type="ECO:0000256" key="3">
    <source>
        <dbReference type="ARBA" id="ARBA00023163"/>
    </source>
</evidence>
<keyword evidence="2" id="KW-0238">DNA-binding</keyword>
<dbReference type="EMBL" id="JAPDDP010000004">
    <property type="protein sequence ID" value="MDA0179414.1"/>
    <property type="molecule type" value="Genomic_DNA"/>
</dbReference>
<dbReference type="InterPro" id="IPR001867">
    <property type="entry name" value="OmpR/PhoB-type_DNA-bd"/>
</dbReference>
<keyword evidence="3" id="KW-0804">Transcription</keyword>
<feature type="domain" description="OmpR/PhoB-type" evidence="4">
    <location>
        <begin position="330"/>
        <end position="394"/>
    </location>
</feature>
<dbReference type="Gene3D" id="3.30.450.40">
    <property type="match status" value="1"/>
</dbReference>
<dbReference type="AlphaFoldDB" id="A0A9X3N4D6"/>
<dbReference type="Pfam" id="PF01590">
    <property type="entry name" value="GAF"/>
    <property type="match status" value="1"/>
</dbReference>
<dbReference type="InterPro" id="IPR036388">
    <property type="entry name" value="WH-like_DNA-bd_sf"/>
</dbReference>
<dbReference type="RefSeq" id="WP_270023687.1">
    <property type="nucleotide sequence ID" value="NZ_JAPDDP010000004.1"/>
</dbReference>
<evidence type="ECO:0000313" key="5">
    <source>
        <dbReference type="EMBL" id="MDA0179414.1"/>
    </source>
</evidence>
<proteinExistence type="predicted"/>
<keyword evidence="6" id="KW-1185">Reference proteome</keyword>
<name>A0A9X3N4D6_9ACTN</name>